<protein>
    <submittedName>
        <fullName evidence="3">Enoyl-CoA hydratase</fullName>
    </submittedName>
</protein>
<evidence type="ECO:0000313" key="3">
    <source>
        <dbReference type="EMBL" id="ONH33418.1"/>
    </source>
</evidence>
<dbReference type="CDD" id="cd06558">
    <property type="entry name" value="crotonase-like"/>
    <property type="match status" value="1"/>
</dbReference>
<keyword evidence="4" id="KW-1185">Reference proteome</keyword>
<dbReference type="SUPFAM" id="SSF52096">
    <property type="entry name" value="ClpP/crotonase"/>
    <property type="match status" value="1"/>
</dbReference>
<dbReference type="Pfam" id="PF00378">
    <property type="entry name" value="ECH_1"/>
    <property type="match status" value="1"/>
</dbReference>
<gene>
    <name evidence="3" type="ORF">BL253_02100</name>
</gene>
<name>A0A1V2IJS8_9ACTN</name>
<dbReference type="PANTHER" id="PTHR43802:SF1">
    <property type="entry name" value="IP11341P-RELATED"/>
    <property type="match status" value="1"/>
</dbReference>
<dbReference type="GO" id="GO:0003824">
    <property type="term" value="F:catalytic activity"/>
    <property type="evidence" value="ECO:0007669"/>
    <property type="project" value="UniProtKB-ARBA"/>
</dbReference>
<dbReference type="PANTHER" id="PTHR43802">
    <property type="entry name" value="ENOYL-COA HYDRATASE"/>
    <property type="match status" value="1"/>
</dbReference>
<dbReference type="InterPro" id="IPR001753">
    <property type="entry name" value="Enoyl-CoA_hydra/iso"/>
</dbReference>
<dbReference type="InterPro" id="IPR029045">
    <property type="entry name" value="ClpP/crotonase-like_dom_sf"/>
</dbReference>
<comment type="caution">
    <text evidence="3">The sequence shown here is derived from an EMBL/GenBank/DDBJ whole genome shotgun (WGS) entry which is preliminary data.</text>
</comment>
<dbReference type="Gene3D" id="3.90.226.10">
    <property type="entry name" value="2-enoyl-CoA Hydratase, Chain A, domain 1"/>
    <property type="match status" value="1"/>
</dbReference>
<organism evidence="3 4">
    <name type="scientific">Pseudofrankia asymbiotica</name>
    <dbReference type="NCBI Taxonomy" id="1834516"/>
    <lineage>
        <taxon>Bacteria</taxon>
        <taxon>Bacillati</taxon>
        <taxon>Actinomycetota</taxon>
        <taxon>Actinomycetes</taxon>
        <taxon>Frankiales</taxon>
        <taxon>Frankiaceae</taxon>
        <taxon>Pseudofrankia</taxon>
    </lineage>
</organism>
<feature type="region of interest" description="Disordered" evidence="2">
    <location>
        <begin position="71"/>
        <end position="95"/>
    </location>
</feature>
<accession>A0A1V2IJS8</accession>
<dbReference type="Proteomes" id="UP000188929">
    <property type="component" value="Unassembled WGS sequence"/>
</dbReference>
<dbReference type="EMBL" id="MOMC01000005">
    <property type="protein sequence ID" value="ONH33418.1"/>
    <property type="molecule type" value="Genomic_DNA"/>
</dbReference>
<evidence type="ECO:0000256" key="2">
    <source>
        <dbReference type="SAM" id="MobiDB-lite"/>
    </source>
</evidence>
<reference evidence="4" key="1">
    <citation type="submission" date="2016-10" db="EMBL/GenBank/DDBJ databases">
        <title>Frankia sp. NRRL B-16386 Genome sequencing.</title>
        <authorList>
            <person name="Ghodhbane-Gtari F."/>
            <person name="Swanson E."/>
            <person name="Gueddou A."/>
            <person name="Hezbri K."/>
            <person name="Ktari K."/>
            <person name="Nouioui I."/>
            <person name="Morris K."/>
            <person name="Simpson S."/>
            <person name="Abebe-Akele F."/>
            <person name="Thomas K."/>
            <person name="Gtari M."/>
            <person name="Tisa L.S."/>
        </authorList>
    </citation>
    <scope>NUCLEOTIDE SEQUENCE [LARGE SCALE GENOMIC DNA]</scope>
    <source>
        <strain evidence="4">NRRL B-16386</strain>
    </source>
</reference>
<dbReference type="STRING" id="1834516.BL253_02100"/>
<evidence type="ECO:0000313" key="4">
    <source>
        <dbReference type="Proteomes" id="UP000188929"/>
    </source>
</evidence>
<comment type="similarity">
    <text evidence="1">Belongs to the enoyl-CoA hydratase/isomerase family.</text>
</comment>
<proteinExistence type="inferred from homology"/>
<dbReference type="AlphaFoldDB" id="A0A1V2IJS8"/>
<sequence>MSMALGAQALPAGSALDLVRSLSPADLADVFPTPILLVDLADARPDEVAALTARRPPLVLVGVGPGAHAGAGAGAGAGPGPGPGADHPGPGSGRPSIPALAGLDVLLPEVLAPGDDVDAAVATLVRAVGEHPEAAVALVGLLRMAGRLEPLDGLVAESLAYSTLLAGGDFARWLAARPPREHRPVAQPVLTRRDGDRLVLTFNRPEARNAFDTATRDALVAALRAAAADDSLTEVELAATGPAFGAGGDLTQFGTAPDLARAHLVRTGASAGAEIVRCPHRTVAYIHGACVGAGIEIPAFADRVVAAPDVAIQLPELRLGLVPGAGGTVSVTRRVGRHRAAWMVLTGTFLDASTALRWGLVDEVAAPR</sequence>
<evidence type="ECO:0000256" key="1">
    <source>
        <dbReference type="ARBA" id="ARBA00005254"/>
    </source>
</evidence>